<dbReference type="AlphaFoldDB" id="A0A9P4NYH3"/>
<evidence type="ECO:0000313" key="6">
    <source>
        <dbReference type="Proteomes" id="UP000800235"/>
    </source>
</evidence>
<sequence length="326" mass="34688">MRSFNLRMVVNAALAGTCLASPLAPVAIPLIDFQNINLYSQYAAAAYCNANNNGTLNPSTTLTCAGTGSQSNCPLVEGSRCSNDTENSRSIFSSPTYGTACFVAVDDTNKRIVVSFRGTDARRYPKTALPNIFSVGVQNPVPQYCAGCAAAKGYSEAFGEVNTTVINAVIALRRDANRSGYQVVTTGHSLGGAVSTFAALELRRMGIPVHAASFGMPRTANPQLADFISAQDANPNPNVNPQQRNYRVIHRGDFIPDSLPLSILGRESRHITPSFNITTDNTAVPGANDITIVTINGTSQQTGVTDSQNIYQVAHAFYLGPISKCN</sequence>
<accession>A0A9P4NYH3</accession>
<gene>
    <name evidence="5" type="ORF">EJ08DRAFT_657768</name>
</gene>
<feature type="chain" id="PRO_5040165799" evidence="3">
    <location>
        <begin position="21"/>
        <end position="326"/>
    </location>
</feature>
<dbReference type="GO" id="GO:0006629">
    <property type="term" value="P:lipid metabolic process"/>
    <property type="evidence" value="ECO:0007669"/>
    <property type="project" value="InterPro"/>
</dbReference>
<dbReference type="GO" id="GO:0016787">
    <property type="term" value="F:hydrolase activity"/>
    <property type="evidence" value="ECO:0007669"/>
    <property type="project" value="UniProtKB-KW"/>
</dbReference>
<dbReference type="Gene3D" id="3.40.50.1820">
    <property type="entry name" value="alpha/beta hydrolase"/>
    <property type="match status" value="1"/>
</dbReference>
<dbReference type="InterPro" id="IPR051299">
    <property type="entry name" value="AB_hydrolase_lip/est"/>
</dbReference>
<evidence type="ECO:0000256" key="1">
    <source>
        <dbReference type="ARBA" id="ARBA00022729"/>
    </source>
</evidence>
<keyword evidence="1 3" id="KW-0732">Signal</keyword>
<comment type="caution">
    <text evidence="5">The sequence shown here is derived from an EMBL/GenBank/DDBJ whole genome shotgun (WGS) entry which is preliminary data.</text>
</comment>
<keyword evidence="6" id="KW-1185">Reference proteome</keyword>
<reference evidence="5" key="1">
    <citation type="journal article" date="2020" name="Stud. Mycol.">
        <title>101 Dothideomycetes genomes: a test case for predicting lifestyles and emergence of pathogens.</title>
        <authorList>
            <person name="Haridas S."/>
            <person name="Albert R."/>
            <person name="Binder M."/>
            <person name="Bloem J."/>
            <person name="Labutti K."/>
            <person name="Salamov A."/>
            <person name="Andreopoulos B."/>
            <person name="Baker S."/>
            <person name="Barry K."/>
            <person name="Bills G."/>
            <person name="Bluhm B."/>
            <person name="Cannon C."/>
            <person name="Castanera R."/>
            <person name="Culley D."/>
            <person name="Daum C."/>
            <person name="Ezra D."/>
            <person name="Gonzalez J."/>
            <person name="Henrissat B."/>
            <person name="Kuo A."/>
            <person name="Liang C."/>
            <person name="Lipzen A."/>
            <person name="Lutzoni F."/>
            <person name="Magnuson J."/>
            <person name="Mondo S."/>
            <person name="Nolan M."/>
            <person name="Ohm R."/>
            <person name="Pangilinan J."/>
            <person name="Park H.-J."/>
            <person name="Ramirez L."/>
            <person name="Alfaro M."/>
            <person name="Sun H."/>
            <person name="Tritt A."/>
            <person name="Yoshinaga Y."/>
            <person name="Zwiers L.-H."/>
            <person name="Turgeon B."/>
            <person name="Goodwin S."/>
            <person name="Spatafora J."/>
            <person name="Crous P."/>
            <person name="Grigoriev I."/>
        </authorList>
    </citation>
    <scope>NUCLEOTIDE SEQUENCE</scope>
    <source>
        <strain evidence="5">CBS 130266</strain>
    </source>
</reference>
<protein>
    <submittedName>
        <fullName evidence="5">Alpha/beta-hydrolase</fullName>
    </submittedName>
</protein>
<feature type="signal peptide" evidence="3">
    <location>
        <begin position="1"/>
        <end position="20"/>
    </location>
</feature>
<dbReference type="Pfam" id="PF01764">
    <property type="entry name" value="Lipase_3"/>
    <property type="match status" value="1"/>
</dbReference>
<evidence type="ECO:0000313" key="5">
    <source>
        <dbReference type="EMBL" id="KAF2434086.1"/>
    </source>
</evidence>
<organism evidence="5 6">
    <name type="scientific">Tothia fuscella</name>
    <dbReference type="NCBI Taxonomy" id="1048955"/>
    <lineage>
        <taxon>Eukaryota</taxon>
        <taxon>Fungi</taxon>
        <taxon>Dikarya</taxon>
        <taxon>Ascomycota</taxon>
        <taxon>Pezizomycotina</taxon>
        <taxon>Dothideomycetes</taxon>
        <taxon>Pleosporomycetidae</taxon>
        <taxon>Venturiales</taxon>
        <taxon>Cylindrosympodiaceae</taxon>
        <taxon>Tothia</taxon>
    </lineage>
</organism>
<dbReference type="InterPro" id="IPR002921">
    <property type="entry name" value="Fungal_lipase-type"/>
</dbReference>
<keyword evidence="2" id="KW-0378">Hydrolase</keyword>
<evidence type="ECO:0000256" key="2">
    <source>
        <dbReference type="ARBA" id="ARBA00022801"/>
    </source>
</evidence>
<evidence type="ECO:0000256" key="3">
    <source>
        <dbReference type="SAM" id="SignalP"/>
    </source>
</evidence>
<feature type="domain" description="Fungal lipase-type" evidence="4">
    <location>
        <begin position="113"/>
        <end position="259"/>
    </location>
</feature>
<dbReference type="EMBL" id="MU007018">
    <property type="protein sequence ID" value="KAF2434086.1"/>
    <property type="molecule type" value="Genomic_DNA"/>
</dbReference>
<dbReference type="InterPro" id="IPR029058">
    <property type="entry name" value="AB_hydrolase_fold"/>
</dbReference>
<proteinExistence type="predicted"/>
<dbReference type="Proteomes" id="UP000800235">
    <property type="component" value="Unassembled WGS sequence"/>
</dbReference>
<dbReference type="OrthoDB" id="426718at2759"/>
<name>A0A9P4NYH3_9PEZI</name>
<dbReference type="SUPFAM" id="SSF53474">
    <property type="entry name" value="alpha/beta-Hydrolases"/>
    <property type="match status" value="1"/>
</dbReference>
<dbReference type="PANTHER" id="PTHR46640">
    <property type="entry name" value="TRIACYLGLYCEROL LIPASE, PUTATIVE (AFU_ORTHOLOGUE AFUA_6G06510)-RELATED"/>
    <property type="match status" value="1"/>
</dbReference>
<evidence type="ECO:0000259" key="4">
    <source>
        <dbReference type="Pfam" id="PF01764"/>
    </source>
</evidence>
<dbReference type="CDD" id="cd00519">
    <property type="entry name" value="Lipase_3"/>
    <property type="match status" value="1"/>
</dbReference>
<dbReference type="PANTHER" id="PTHR46640:SF1">
    <property type="entry name" value="FUNGAL LIPASE-LIKE DOMAIN-CONTAINING PROTEIN-RELATED"/>
    <property type="match status" value="1"/>
</dbReference>